<comment type="caution">
    <text evidence="4">The sequence shown here is derived from an EMBL/GenBank/DDBJ whole genome shotgun (WGS) entry which is preliminary data.</text>
</comment>
<name>A0A8J5QLT4_9ASCO</name>
<evidence type="ECO:0000313" key="5">
    <source>
        <dbReference type="Proteomes" id="UP000694255"/>
    </source>
</evidence>
<evidence type="ECO:0000259" key="3">
    <source>
        <dbReference type="PROSITE" id="PS50181"/>
    </source>
</evidence>
<dbReference type="OrthoDB" id="629492at2759"/>
<dbReference type="Pfam" id="PF12937">
    <property type="entry name" value="F-box-like"/>
    <property type="match status" value="1"/>
</dbReference>
<dbReference type="PROSITE" id="PS50181">
    <property type="entry name" value="FBOX"/>
    <property type="match status" value="1"/>
</dbReference>
<dbReference type="PANTHER" id="PTHR22904">
    <property type="entry name" value="TPR REPEAT CONTAINING PROTEIN"/>
    <property type="match status" value="1"/>
</dbReference>
<feature type="domain" description="F-box" evidence="3">
    <location>
        <begin position="185"/>
        <end position="232"/>
    </location>
</feature>
<gene>
    <name evidence="4" type="ORF">J8A68_003526</name>
</gene>
<keyword evidence="2" id="KW-0802">TPR repeat</keyword>
<dbReference type="SMART" id="SM00256">
    <property type="entry name" value="FBOX"/>
    <property type="match status" value="1"/>
</dbReference>
<dbReference type="GeneID" id="73470326"/>
<dbReference type="SMART" id="SM00028">
    <property type="entry name" value="TPR"/>
    <property type="match status" value="3"/>
</dbReference>
<keyword evidence="5" id="KW-1185">Reference proteome</keyword>
<evidence type="ECO:0000313" key="4">
    <source>
        <dbReference type="EMBL" id="KAG7662936.1"/>
    </source>
</evidence>
<dbReference type="GO" id="GO:0051879">
    <property type="term" value="F:Hsp90 protein binding"/>
    <property type="evidence" value="ECO:0007669"/>
    <property type="project" value="TreeGrafter"/>
</dbReference>
<evidence type="ECO:0000256" key="2">
    <source>
        <dbReference type="ARBA" id="ARBA00022803"/>
    </source>
</evidence>
<dbReference type="InterPro" id="IPR019734">
    <property type="entry name" value="TPR_rpt"/>
</dbReference>
<organism evidence="4 5">
    <name type="scientific">[Candida] subhashii</name>
    <dbReference type="NCBI Taxonomy" id="561895"/>
    <lineage>
        <taxon>Eukaryota</taxon>
        <taxon>Fungi</taxon>
        <taxon>Dikarya</taxon>
        <taxon>Ascomycota</taxon>
        <taxon>Saccharomycotina</taxon>
        <taxon>Pichiomycetes</taxon>
        <taxon>Debaryomycetaceae</taxon>
        <taxon>Spathaspora</taxon>
    </lineage>
</organism>
<dbReference type="RefSeq" id="XP_049263169.1">
    <property type="nucleotide sequence ID" value="XM_049407392.1"/>
</dbReference>
<proteinExistence type="predicted"/>
<dbReference type="Proteomes" id="UP000694255">
    <property type="component" value="Unassembled WGS sequence"/>
</dbReference>
<reference evidence="4 5" key="1">
    <citation type="journal article" date="2021" name="DNA Res.">
        <title>Genome analysis of Candida subhashii reveals its hybrid nature and dual mitochondrial genome conformations.</title>
        <authorList>
            <person name="Mixao V."/>
            <person name="Hegedusova E."/>
            <person name="Saus E."/>
            <person name="Pryszcz L.P."/>
            <person name="Cillingova A."/>
            <person name="Nosek J."/>
            <person name="Gabaldon T."/>
        </authorList>
    </citation>
    <scope>NUCLEOTIDE SEQUENCE [LARGE SCALE GENOMIC DNA]</scope>
    <source>
        <strain evidence="4 5">CBS 10753</strain>
    </source>
</reference>
<protein>
    <submittedName>
        <fullName evidence="4">DIA2</fullName>
    </submittedName>
</protein>
<dbReference type="InterPro" id="IPR001810">
    <property type="entry name" value="F-box_dom"/>
</dbReference>
<dbReference type="EMBL" id="JAGSYN010000157">
    <property type="protein sequence ID" value="KAG7662936.1"/>
    <property type="molecule type" value="Genomic_DNA"/>
</dbReference>
<keyword evidence="1" id="KW-0677">Repeat</keyword>
<sequence length="647" mass="75260">MSDSQLIEDKTQLAIIYFKSQDYVKALGIYNQLISQLSSRPQSQIKLIRKQHGLAEKPIMGPIIHPKICPLYDQRAATFEKLGQVANALLDAKKLMELDPLGCKGYLRRGKLLYNMGKTVEAYKCYQTGVYIIEKAITEFQISVPEKLFMNLKSQYRKLNSELKTKRRAESEEKQRQIKKPKRVLDPFHYLPQEIIGLIFKDLELKSILQCHLVCKTWYFALISLQELYNSRINLKQGITLNEFTNASRLLKKINSKRFSIKFNSIHSPSLNKILETLIVQPISIERLELLDRNMTISLLLDQLIKSSWKLRNFQNLQTLKLTINEDLSYGGRLLLNQFKSLKELQLLVTKPGETNYPRRDKIFQKLKQQSPDSYQLQCLTLVNHPSKISTIRMLDLNFPNLTDLTIVSYEFNDKLSEFGEFLIRCTKLEKIYFENNSNLSFFTFLILLKNFNPKFSLKELTFREGGKDHSMISLNEVNEIVQFKQLTKLDIYNHNLSSHGLIKLLKICGAKLTSLNIGNGKYISFSKYSPQSIHISNIFNYCINLSQLYLNEMNIDNDSIIQIAADLNKVQHDLNYLDISFNERIDGINLIKLCNGFKQVDTLVIHGLEISKDTLNYLIKQNFVERFVFGINRNRWRTFGLNSWIQ</sequence>
<evidence type="ECO:0000256" key="1">
    <source>
        <dbReference type="ARBA" id="ARBA00022737"/>
    </source>
</evidence>
<accession>A0A8J5QLT4</accession>
<dbReference type="AlphaFoldDB" id="A0A8J5QLT4"/>
<dbReference type="PANTHER" id="PTHR22904:SF523">
    <property type="entry name" value="STRESS-INDUCED-PHOSPHOPROTEIN 1"/>
    <property type="match status" value="1"/>
</dbReference>